<dbReference type="SUPFAM" id="SSF50998">
    <property type="entry name" value="Quinoprotein alcohol dehydrogenase-like"/>
    <property type="match status" value="1"/>
</dbReference>
<dbReference type="PANTHER" id="PTHR32303">
    <property type="entry name" value="QUINOPROTEIN ALCOHOL DEHYDROGENASE (CYTOCHROME C)"/>
    <property type="match status" value="1"/>
</dbReference>
<dbReference type="Proteomes" id="UP000284476">
    <property type="component" value="Unassembled WGS sequence"/>
</dbReference>
<dbReference type="Pfam" id="PF01011">
    <property type="entry name" value="PQQ"/>
    <property type="match status" value="1"/>
</dbReference>
<organism evidence="6 7">
    <name type="scientific">Paenirhodobacter populi</name>
    <dbReference type="NCBI Taxonomy" id="2306993"/>
    <lineage>
        <taxon>Bacteria</taxon>
        <taxon>Pseudomonadati</taxon>
        <taxon>Pseudomonadota</taxon>
        <taxon>Alphaproteobacteria</taxon>
        <taxon>Rhodobacterales</taxon>
        <taxon>Rhodobacter group</taxon>
        <taxon>Paenirhodobacter</taxon>
    </lineage>
</organism>
<evidence type="ECO:0000259" key="5">
    <source>
        <dbReference type="Pfam" id="PF01011"/>
    </source>
</evidence>
<feature type="transmembrane region" description="Helical" evidence="4">
    <location>
        <begin position="46"/>
        <end position="65"/>
    </location>
</feature>
<dbReference type="GO" id="GO:0016020">
    <property type="term" value="C:membrane"/>
    <property type="evidence" value="ECO:0007669"/>
    <property type="project" value="InterPro"/>
</dbReference>
<comment type="similarity">
    <text evidence="2">Belongs to the bacterial PQQ dehydrogenase family.</text>
</comment>
<comment type="caution">
    <text evidence="6">The sequence shown here is derived from an EMBL/GenBank/DDBJ whole genome shotgun (WGS) entry which is preliminary data.</text>
</comment>
<feature type="transmembrane region" description="Helical" evidence="4">
    <location>
        <begin position="70"/>
        <end position="87"/>
    </location>
</feature>
<feature type="transmembrane region" description="Helical" evidence="4">
    <location>
        <begin position="93"/>
        <end position="114"/>
    </location>
</feature>
<dbReference type="GO" id="GO:0008876">
    <property type="term" value="F:quinoprotein glucose dehydrogenase activity"/>
    <property type="evidence" value="ECO:0007669"/>
    <property type="project" value="TreeGrafter"/>
</dbReference>
<protein>
    <submittedName>
        <fullName evidence="6">Membrane-bound PQQ-dependent dehydrogenase, glucose/quinate/shikimate family</fullName>
        <ecNumber evidence="6">1.1.-.-</ecNumber>
    </submittedName>
</protein>
<gene>
    <name evidence="6" type="ORF">D2T30_14795</name>
</gene>
<sequence>MDKISATGASATGWSRIVLWLLGGLLALSGLGLGLGGVELISLGGSWYYLIAGVVMLVAGILYILRRPAAAALLAALTVFTVLWSLHEVGFDYWGLVPRLAPFLVMGLIAGLIHPLLTGGRFRKESFAVAGVFALLLVAGFAAMFKPHGVIENNVAAQNDPIALQDDGTANWEFYGNDPEGTRFVAFDKINKDNVKDLQIAWQFRSGELAVGASESQNTPSQIGDTVYTCTPTSEVIALNADTGDVKWRHRVELQNTKTVWNRCRGVGYYEPAAVSAPYPIEGETHVVPAAGALCERRIIQVTMDADIVALDADTGALCTDFGTDGKVSMMTGLGDVKFGHSFSYAYTSAPTIIRNLIVVGGWVFDGRALDEPSGVIRAFSADTGELVWAWDLGNPEITRLPPEGETYTRSTPNMWTHPAFDEKLGLVYMPLGNQQPDFWGGDRPPLTDKYSTGVVALDIATGRDKWVFQTAHHDIWDYDLASQPTLYDLPDGTPALIQPTKRGQLFMLDRRTGEPISKVEERPVPQEVAFGDRVSPTQPYTVDMPSFGTKPLTEQDMWGATFFDQLACRIAFKKLNYKGEFTAPSLEPTLIYPGYYGGFNWGSAALDKRNGFLFVNDIRMPQVVTLRPAEGVDMDSLVSGHGVGSTYPMIGTPFVIDHEAFNSPLGLPCQQPPWGVFAAVSLKTQQLVWERPAGTVQDVKMDGLRVGLPVPLGMPTLGGGVVTASGIVFYAGTQDYYLRAMDIETGKELWKGRLPVGAQATPMSYISPVTGKQYIVIVAGGARQSPDRGDYVIAFALPDKK</sequence>
<keyword evidence="3 6" id="KW-0560">Oxidoreductase</keyword>
<dbReference type="EMBL" id="SAUZ01000017">
    <property type="protein sequence ID" value="RWR19013.1"/>
    <property type="molecule type" value="Genomic_DNA"/>
</dbReference>
<reference evidence="6 7" key="2">
    <citation type="submission" date="2019-01" db="EMBL/GenBank/DDBJ databases">
        <authorList>
            <person name="Li Y."/>
        </authorList>
    </citation>
    <scope>NUCLEOTIDE SEQUENCE [LARGE SCALE GENOMIC DNA]</scope>
    <source>
        <strain evidence="6 7">SK2B-1</strain>
    </source>
</reference>
<evidence type="ECO:0000256" key="1">
    <source>
        <dbReference type="ARBA" id="ARBA00001931"/>
    </source>
</evidence>
<dbReference type="Gene3D" id="2.140.10.10">
    <property type="entry name" value="Quinoprotein alcohol dehydrogenase-like superfamily"/>
    <property type="match status" value="1"/>
</dbReference>
<proteinExistence type="inferred from homology"/>
<evidence type="ECO:0000256" key="4">
    <source>
        <dbReference type="SAM" id="Phobius"/>
    </source>
</evidence>
<dbReference type="InterPro" id="IPR018391">
    <property type="entry name" value="PQQ_b-propeller_rpt"/>
</dbReference>
<reference evidence="6 7" key="1">
    <citation type="submission" date="2019-01" db="EMBL/GenBank/DDBJ databases">
        <title>Sinorhodobacter populi sp. nov. isolated from the symptomatic bark tissue of Populus euramericana canker.</title>
        <authorList>
            <person name="Xu G."/>
        </authorList>
    </citation>
    <scope>NUCLEOTIDE SEQUENCE [LARGE SCALE GENOMIC DNA]</scope>
    <source>
        <strain evidence="6 7">SK2B-1</strain>
    </source>
</reference>
<feature type="transmembrane region" description="Helical" evidence="4">
    <location>
        <begin position="126"/>
        <end position="145"/>
    </location>
</feature>
<feature type="domain" description="Pyrrolo-quinoline quinone repeat" evidence="5">
    <location>
        <begin position="172"/>
        <end position="776"/>
    </location>
</feature>
<dbReference type="InterPro" id="IPR017511">
    <property type="entry name" value="PQQ_mDH"/>
</dbReference>
<dbReference type="SMART" id="SM00564">
    <property type="entry name" value="PQQ"/>
    <property type="match status" value="5"/>
</dbReference>
<keyword evidence="4" id="KW-0472">Membrane</keyword>
<dbReference type="GO" id="GO:0048038">
    <property type="term" value="F:quinone binding"/>
    <property type="evidence" value="ECO:0007669"/>
    <property type="project" value="InterPro"/>
</dbReference>
<keyword evidence="4" id="KW-0812">Transmembrane</keyword>
<name>A0A443JF54_9RHOB</name>
<evidence type="ECO:0000313" key="7">
    <source>
        <dbReference type="Proteomes" id="UP000284476"/>
    </source>
</evidence>
<evidence type="ECO:0000256" key="2">
    <source>
        <dbReference type="ARBA" id="ARBA00008156"/>
    </source>
</evidence>
<dbReference type="EC" id="1.1.-.-" evidence="6"/>
<comment type="cofactor">
    <cofactor evidence="1">
        <name>pyrroloquinoline quinone</name>
        <dbReference type="ChEBI" id="CHEBI:58442"/>
    </cofactor>
</comment>
<evidence type="ECO:0000313" key="6">
    <source>
        <dbReference type="EMBL" id="RWR19013.1"/>
    </source>
</evidence>
<dbReference type="CDD" id="cd10280">
    <property type="entry name" value="PQQ_mGDH"/>
    <property type="match status" value="1"/>
</dbReference>
<dbReference type="PANTHER" id="PTHR32303:SF4">
    <property type="entry name" value="QUINOPROTEIN GLUCOSE DEHYDROGENASE"/>
    <property type="match status" value="1"/>
</dbReference>
<dbReference type="AlphaFoldDB" id="A0A443JF54"/>
<evidence type="ECO:0000256" key="3">
    <source>
        <dbReference type="ARBA" id="ARBA00023002"/>
    </source>
</evidence>
<keyword evidence="4" id="KW-1133">Transmembrane helix</keyword>
<accession>A0A443JF54</accession>
<dbReference type="NCBIfam" id="TIGR03074">
    <property type="entry name" value="PQQ_membr_DH"/>
    <property type="match status" value="1"/>
</dbReference>
<dbReference type="InterPro" id="IPR002372">
    <property type="entry name" value="PQQ_rpt_dom"/>
</dbReference>
<dbReference type="RefSeq" id="WP_128209509.1">
    <property type="nucleotide sequence ID" value="NZ_JBHRSO010000062.1"/>
</dbReference>
<dbReference type="InterPro" id="IPR011047">
    <property type="entry name" value="Quinoprotein_ADH-like_sf"/>
</dbReference>